<dbReference type="GeneID" id="25779391"/>
<dbReference type="OrthoDB" id="10306059at2759"/>
<proteinExistence type="predicted"/>
<accession>G9NE56</accession>
<evidence type="ECO:0000313" key="3">
    <source>
        <dbReference type="Proteomes" id="UP000005426"/>
    </source>
</evidence>
<organism evidence="2 3">
    <name type="scientific">Hypocrea atroviridis (strain ATCC 20476 / IMI 206040)</name>
    <name type="common">Trichoderma atroviride</name>
    <dbReference type="NCBI Taxonomy" id="452589"/>
    <lineage>
        <taxon>Eukaryota</taxon>
        <taxon>Fungi</taxon>
        <taxon>Dikarya</taxon>
        <taxon>Ascomycota</taxon>
        <taxon>Pezizomycotina</taxon>
        <taxon>Sordariomycetes</taxon>
        <taxon>Hypocreomycetidae</taxon>
        <taxon>Hypocreales</taxon>
        <taxon>Hypocreaceae</taxon>
        <taxon>Trichoderma</taxon>
    </lineage>
</organism>
<dbReference type="Proteomes" id="UP000005426">
    <property type="component" value="Unassembled WGS sequence"/>
</dbReference>
<feature type="region of interest" description="Disordered" evidence="1">
    <location>
        <begin position="1"/>
        <end position="35"/>
    </location>
</feature>
<dbReference type="KEGG" id="tatv:25779391"/>
<reference evidence="2 3" key="1">
    <citation type="journal article" date="2011" name="Genome Biol.">
        <title>Comparative genome sequence analysis underscores mycoparasitism as the ancestral life style of Trichoderma.</title>
        <authorList>
            <person name="Kubicek C.P."/>
            <person name="Herrera-Estrella A."/>
            <person name="Seidl-Seiboth V."/>
            <person name="Martinez D.A."/>
            <person name="Druzhinina I.S."/>
            <person name="Thon M."/>
            <person name="Zeilinger S."/>
            <person name="Casas-Flores S."/>
            <person name="Horwitz B.A."/>
            <person name="Mukherjee P.K."/>
            <person name="Mukherjee M."/>
            <person name="Kredics L."/>
            <person name="Alcaraz L.D."/>
            <person name="Aerts A."/>
            <person name="Antal Z."/>
            <person name="Atanasova L."/>
            <person name="Cervantes-Badillo M.G."/>
            <person name="Challacombe J."/>
            <person name="Chertkov O."/>
            <person name="McCluskey K."/>
            <person name="Coulpier F."/>
            <person name="Deshpande N."/>
            <person name="von Doehren H."/>
            <person name="Ebbole D.J."/>
            <person name="Esquivel-Naranjo E.U."/>
            <person name="Fekete E."/>
            <person name="Flipphi M."/>
            <person name="Glaser F."/>
            <person name="Gomez-Rodriguez E.Y."/>
            <person name="Gruber S."/>
            <person name="Han C."/>
            <person name="Henrissat B."/>
            <person name="Hermosa R."/>
            <person name="Hernandez-Onate M."/>
            <person name="Karaffa L."/>
            <person name="Kosti I."/>
            <person name="Le Crom S."/>
            <person name="Lindquist E."/>
            <person name="Lucas S."/>
            <person name="Luebeck M."/>
            <person name="Luebeck P.S."/>
            <person name="Margeot A."/>
            <person name="Metz B."/>
            <person name="Misra M."/>
            <person name="Nevalainen H."/>
            <person name="Omann M."/>
            <person name="Packer N."/>
            <person name="Perrone G."/>
            <person name="Uresti-Rivera E.E."/>
            <person name="Salamov A."/>
            <person name="Schmoll M."/>
            <person name="Seiboth B."/>
            <person name="Shapiro H."/>
            <person name="Sukno S."/>
            <person name="Tamayo-Ramos J.A."/>
            <person name="Tisch D."/>
            <person name="Wiest A."/>
            <person name="Wilkinson H.H."/>
            <person name="Zhang M."/>
            <person name="Coutinho P.M."/>
            <person name="Kenerley C.M."/>
            <person name="Monte E."/>
            <person name="Baker S.E."/>
            <person name="Grigoriev I.V."/>
        </authorList>
    </citation>
    <scope>NUCLEOTIDE SEQUENCE [LARGE SCALE GENOMIC DNA]</scope>
    <source>
        <strain evidence="3">ATCC 20476 / IMI 206040</strain>
    </source>
</reference>
<protein>
    <submittedName>
        <fullName evidence="2">Uncharacterized protein</fullName>
    </submittedName>
</protein>
<dbReference type="AlphaFoldDB" id="G9NE56"/>
<comment type="caution">
    <text evidence="2">The sequence shown here is derived from an EMBL/GenBank/DDBJ whole genome shotgun (WGS) entry which is preliminary data.</text>
</comment>
<gene>
    <name evidence="2" type="ORF">TRIATDRAFT_279638</name>
</gene>
<keyword evidence="3" id="KW-1185">Reference proteome</keyword>
<name>G9NE56_HYPAI</name>
<feature type="compositionally biased region" description="Polar residues" evidence="1">
    <location>
        <begin position="1"/>
        <end position="16"/>
    </location>
</feature>
<sequence length="109" mass="12637">MDSKTNNTPSPNSRLLSQPLLGPTQNSEKTGLKEPAVQLNYQTITTHSEETNTAPHQDNKDPHREWVMSAEYATFEGYGDQDAQPEMEVYYTDDQEDPWWICFVPFWLR</sequence>
<dbReference type="HOGENOM" id="CLU_2184323_0_0_1"/>
<evidence type="ECO:0000313" key="2">
    <source>
        <dbReference type="EMBL" id="EHK50962.1"/>
    </source>
</evidence>
<evidence type="ECO:0000256" key="1">
    <source>
        <dbReference type="SAM" id="MobiDB-lite"/>
    </source>
</evidence>
<dbReference type="EMBL" id="ABDG02000011">
    <property type="protein sequence ID" value="EHK50962.1"/>
    <property type="molecule type" value="Genomic_DNA"/>
</dbReference>